<gene>
    <name evidence="3" type="ORF">NQ502_07715</name>
</gene>
<dbReference type="InterPro" id="IPR014710">
    <property type="entry name" value="RmlC-like_jellyroll"/>
</dbReference>
<dbReference type="Proteomes" id="UP001060164">
    <property type="component" value="Chromosome"/>
</dbReference>
<dbReference type="PANTHER" id="PTHR46797">
    <property type="entry name" value="HTH-TYPE TRANSCRIPTIONAL REGULATOR"/>
    <property type="match status" value="1"/>
</dbReference>
<dbReference type="InterPro" id="IPR001387">
    <property type="entry name" value="Cro/C1-type_HTH"/>
</dbReference>
<dbReference type="InterPro" id="IPR013096">
    <property type="entry name" value="Cupin_2"/>
</dbReference>
<evidence type="ECO:0000256" key="1">
    <source>
        <dbReference type="ARBA" id="ARBA00023125"/>
    </source>
</evidence>
<reference evidence="3" key="1">
    <citation type="journal article" date="2022" name="Cell">
        <title>Design, construction, and in vivo augmentation of a complex gut microbiome.</title>
        <authorList>
            <person name="Cheng A.G."/>
            <person name="Ho P.Y."/>
            <person name="Aranda-Diaz A."/>
            <person name="Jain S."/>
            <person name="Yu F.B."/>
            <person name="Meng X."/>
            <person name="Wang M."/>
            <person name="Iakiviak M."/>
            <person name="Nagashima K."/>
            <person name="Zhao A."/>
            <person name="Murugkar P."/>
            <person name="Patil A."/>
            <person name="Atabakhsh K."/>
            <person name="Weakley A."/>
            <person name="Yan J."/>
            <person name="Brumbaugh A.R."/>
            <person name="Higginbottom S."/>
            <person name="Dimas A."/>
            <person name="Shiver A.L."/>
            <person name="Deutschbauer A."/>
            <person name="Neff N."/>
            <person name="Sonnenburg J.L."/>
            <person name="Huang K.C."/>
            <person name="Fischbach M.A."/>
        </authorList>
    </citation>
    <scope>NUCLEOTIDE SEQUENCE</scope>
    <source>
        <strain evidence="3">DSM 19829</strain>
    </source>
</reference>
<dbReference type="CDD" id="cd00093">
    <property type="entry name" value="HTH_XRE"/>
    <property type="match status" value="1"/>
</dbReference>
<keyword evidence="4" id="KW-1185">Reference proteome</keyword>
<protein>
    <submittedName>
        <fullName evidence="3">Helix-turn-helix domain-containing protein</fullName>
    </submittedName>
</protein>
<dbReference type="PROSITE" id="PS50943">
    <property type="entry name" value="HTH_CROC1"/>
    <property type="match status" value="1"/>
</dbReference>
<dbReference type="PANTHER" id="PTHR46797:SF1">
    <property type="entry name" value="METHYLPHOSPHONATE SYNTHASE"/>
    <property type="match status" value="1"/>
</dbReference>
<dbReference type="Gene3D" id="2.60.120.10">
    <property type="entry name" value="Jelly Rolls"/>
    <property type="match status" value="1"/>
</dbReference>
<organism evidence="3 4">
    <name type="scientific">Ruminococcus gauvreauii</name>
    <dbReference type="NCBI Taxonomy" id="438033"/>
    <lineage>
        <taxon>Bacteria</taxon>
        <taxon>Bacillati</taxon>
        <taxon>Bacillota</taxon>
        <taxon>Clostridia</taxon>
        <taxon>Eubacteriales</taxon>
        <taxon>Oscillospiraceae</taxon>
        <taxon>Ruminococcus</taxon>
    </lineage>
</organism>
<proteinExistence type="predicted"/>
<dbReference type="SUPFAM" id="SSF51182">
    <property type="entry name" value="RmlC-like cupins"/>
    <property type="match status" value="1"/>
</dbReference>
<dbReference type="Pfam" id="PF01381">
    <property type="entry name" value="HTH_3"/>
    <property type="match status" value="1"/>
</dbReference>
<keyword evidence="1" id="KW-0238">DNA-binding</keyword>
<evidence type="ECO:0000313" key="3">
    <source>
        <dbReference type="EMBL" id="UWP60904.1"/>
    </source>
</evidence>
<dbReference type="Pfam" id="PF07883">
    <property type="entry name" value="Cupin_2"/>
    <property type="match status" value="1"/>
</dbReference>
<dbReference type="InterPro" id="IPR011051">
    <property type="entry name" value="RmlC_Cupin_sf"/>
</dbReference>
<dbReference type="CDD" id="cd02209">
    <property type="entry name" value="cupin_XRE_C"/>
    <property type="match status" value="1"/>
</dbReference>
<dbReference type="RefSeq" id="WP_242830217.1">
    <property type="nucleotide sequence ID" value="NZ_CABLBR010000003.1"/>
</dbReference>
<evidence type="ECO:0000259" key="2">
    <source>
        <dbReference type="PROSITE" id="PS50943"/>
    </source>
</evidence>
<sequence length="186" mass="21431">MGNLDRIGSSIRSLRKSRKMTLQKLAKETGLSTGYLSNIERNITSPTLMNIQKICEVFHSSLGDLLERNAEEKIIIRREDRDITIDEEHSMRIEMIDFGIEHASFLVTELPPMSETSGEWWTHEFGEVGTVINGELTIDIDGEVFELKTGDSVYVKAHTRHCYYNKSETDPSVSYWSRIWDIKEED</sequence>
<feature type="domain" description="HTH cro/C1-type" evidence="2">
    <location>
        <begin position="11"/>
        <end position="65"/>
    </location>
</feature>
<dbReference type="InterPro" id="IPR050807">
    <property type="entry name" value="TransReg_Diox_bact_type"/>
</dbReference>
<dbReference type="EMBL" id="CP102290">
    <property type="protein sequence ID" value="UWP60904.1"/>
    <property type="molecule type" value="Genomic_DNA"/>
</dbReference>
<accession>A0ABY5VL36</accession>
<dbReference type="SUPFAM" id="SSF47413">
    <property type="entry name" value="lambda repressor-like DNA-binding domains"/>
    <property type="match status" value="1"/>
</dbReference>
<dbReference type="InterPro" id="IPR010982">
    <property type="entry name" value="Lambda_DNA-bd_dom_sf"/>
</dbReference>
<evidence type="ECO:0000313" key="4">
    <source>
        <dbReference type="Proteomes" id="UP001060164"/>
    </source>
</evidence>
<name>A0ABY5VL36_9FIRM</name>
<dbReference type="SMART" id="SM00530">
    <property type="entry name" value="HTH_XRE"/>
    <property type="match status" value="1"/>
</dbReference>
<dbReference type="Gene3D" id="1.10.260.40">
    <property type="entry name" value="lambda repressor-like DNA-binding domains"/>
    <property type="match status" value="1"/>
</dbReference>